<dbReference type="GO" id="GO:0071766">
    <property type="term" value="P:Actinobacterium-type cell wall biogenesis"/>
    <property type="evidence" value="ECO:0007669"/>
    <property type="project" value="UniProtKB-ARBA"/>
</dbReference>
<evidence type="ECO:0000256" key="4">
    <source>
        <dbReference type="ARBA" id="ARBA00022598"/>
    </source>
</evidence>
<dbReference type="PROSITE" id="PS50893">
    <property type="entry name" value="ABC_TRANSPORTER_2"/>
    <property type="match status" value="1"/>
</dbReference>
<dbReference type="InterPro" id="IPR040097">
    <property type="entry name" value="FAAL/FAAC"/>
</dbReference>
<feature type="transmembrane region" description="Helical" evidence="12">
    <location>
        <begin position="258"/>
        <end position="277"/>
    </location>
</feature>
<dbReference type="InterPro" id="IPR005898">
    <property type="entry name" value="Cyc_pep_transpt_SyrD/YojI"/>
</dbReference>
<dbReference type="EMBL" id="SNZH01000012">
    <property type="protein sequence ID" value="TDR40689.1"/>
    <property type="molecule type" value="Genomic_DNA"/>
</dbReference>
<feature type="domain" description="ABC transporter" evidence="13">
    <location>
        <begin position="341"/>
        <end position="570"/>
    </location>
</feature>
<evidence type="ECO:0000256" key="11">
    <source>
        <dbReference type="ARBA" id="ARBA00023136"/>
    </source>
</evidence>
<dbReference type="InterPro" id="IPR025110">
    <property type="entry name" value="AMP-bd_C"/>
</dbReference>
<dbReference type="PROSITE" id="PS00455">
    <property type="entry name" value="AMP_BINDING"/>
    <property type="match status" value="1"/>
</dbReference>
<keyword evidence="11 12" id="KW-0472">Membrane</keyword>
<dbReference type="CDD" id="cd05931">
    <property type="entry name" value="FAAL"/>
    <property type="match status" value="1"/>
</dbReference>
<dbReference type="Pfam" id="PF00005">
    <property type="entry name" value="ABC_tran"/>
    <property type="match status" value="1"/>
</dbReference>
<dbReference type="InterPro" id="IPR020845">
    <property type="entry name" value="AMP-binding_CS"/>
</dbReference>
<dbReference type="Gene3D" id="1.20.1560.10">
    <property type="entry name" value="ABC transporter type 1, transmembrane domain"/>
    <property type="match status" value="1"/>
</dbReference>
<dbReference type="GO" id="GO:0016887">
    <property type="term" value="F:ATP hydrolysis activity"/>
    <property type="evidence" value="ECO:0007669"/>
    <property type="project" value="InterPro"/>
</dbReference>
<keyword evidence="6" id="KW-0547">Nucleotide-binding</keyword>
<evidence type="ECO:0000256" key="10">
    <source>
        <dbReference type="ARBA" id="ARBA00023098"/>
    </source>
</evidence>
<keyword evidence="4" id="KW-0436">Ligase</keyword>
<dbReference type="InterPro" id="IPR003439">
    <property type="entry name" value="ABC_transporter-like_ATP-bd"/>
</dbReference>
<evidence type="ECO:0000259" key="13">
    <source>
        <dbReference type="PROSITE" id="PS50893"/>
    </source>
</evidence>
<dbReference type="PROSITE" id="PS50929">
    <property type="entry name" value="ABC_TM1F"/>
    <property type="match status" value="1"/>
</dbReference>
<dbReference type="InterPro" id="IPR045851">
    <property type="entry name" value="AMP-bd_C_sf"/>
</dbReference>
<comment type="caution">
    <text evidence="15">The sequence shown here is derived from an EMBL/GenBank/DDBJ whole genome shotgun (WGS) entry which is preliminary data.</text>
</comment>
<dbReference type="Pfam" id="PF00501">
    <property type="entry name" value="AMP-binding"/>
    <property type="match status" value="1"/>
</dbReference>
<name>A0A4R6YRI5_9GAMM</name>
<accession>A0A4R6YRI5</accession>
<evidence type="ECO:0000256" key="8">
    <source>
        <dbReference type="ARBA" id="ARBA00022840"/>
    </source>
</evidence>
<dbReference type="CDD" id="cd03225">
    <property type="entry name" value="ABC_cobalt_CbiO_domain1"/>
    <property type="match status" value="1"/>
</dbReference>
<dbReference type="GO" id="GO:0005886">
    <property type="term" value="C:plasma membrane"/>
    <property type="evidence" value="ECO:0007669"/>
    <property type="project" value="UniProtKB-SubCell"/>
</dbReference>
<keyword evidence="7" id="KW-0276">Fatty acid metabolism</keyword>
<feature type="transmembrane region" description="Helical" evidence="12">
    <location>
        <begin position="141"/>
        <end position="161"/>
    </location>
</feature>
<dbReference type="GO" id="GO:0015833">
    <property type="term" value="P:peptide transport"/>
    <property type="evidence" value="ECO:0007669"/>
    <property type="project" value="InterPro"/>
</dbReference>
<evidence type="ECO:0000256" key="7">
    <source>
        <dbReference type="ARBA" id="ARBA00022832"/>
    </source>
</evidence>
<dbReference type="PANTHER" id="PTHR22754">
    <property type="entry name" value="DISCO-INTERACTING PROTEIN 2 DIP2 -RELATED"/>
    <property type="match status" value="1"/>
</dbReference>
<evidence type="ECO:0000256" key="3">
    <source>
        <dbReference type="ARBA" id="ARBA00022448"/>
    </source>
</evidence>
<feature type="transmembrane region" description="Helical" evidence="12">
    <location>
        <begin position="57"/>
        <end position="81"/>
    </location>
</feature>
<dbReference type="Pfam" id="PF23024">
    <property type="entry name" value="AMP-dom_DIP2-like"/>
    <property type="match status" value="1"/>
</dbReference>
<feature type="transmembrane region" description="Helical" evidence="12">
    <location>
        <begin position="167"/>
        <end position="187"/>
    </location>
</feature>
<dbReference type="Gene3D" id="3.40.50.300">
    <property type="entry name" value="P-loop containing nucleotide triphosphate hydrolases"/>
    <property type="match status" value="1"/>
</dbReference>
<evidence type="ECO:0000313" key="16">
    <source>
        <dbReference type="Proteomes" id="UP000295293"/>
    </source>
</evidence>
<comment type="subcellular location">
    <subcellularLocation>
        <location evidence="1">Cell membrane</location>
        <topology evidence="1">Multi-pass membrane protein</topology>
    </subcellularLocation>
</comment>
<dbReference type="InterPro" id="IPR003593">
    <property type="entry name" value="AAA+_ATPase"/>
</dbReference>
<feature type="transmembrane region" description="Helical" evidence="12">
    <location>
        <begin position="656"/>
        <end position="675"/>
    </location>
</feature>
<dbReference type="InterPro" id="IPR000873">
    <property type="entry name" value="AMP-dep_synth/lig_dom"/>
</dbReference>
<dbReference type="GO" id="GO:0140359">
    <property type="term" value="F:ABC-type transporter activity"/>
    <property type="evidence" value="ECO:0007669"/>
    <property type="project" value="InterPro"/>
</dbReference>
<dbReference type="AlphaFoldDB" id="A0A4R6YRI5"/>
<dbReference type="InterPro" id="IPR011527">
    <property type="entry name" value="ABC1_TM_dom"/>
</dbReference>
<dbReference type="GO" id="GO:0070566">
    <property type="term" value="F:adenylyltransferase activity"/>
    <property type="evidence" value="ECO:0007669"/>
    <property type="project" value="TreeGrafter"/>
</dbReference>
<dbReference type="Gene3D" id="3.40.50.12780">
    <property type="entry name" value="N-terminal domain of ligase-like"/>
    <property type="match status" value="1"/>
</dbReference>
<dbReference type="InterPro" id="IPR036640">
    <property type="entry name" value="ABC1_TM_sf"/>
</dbReference>
<keyword evidence="3" id="KW-0813">Transport</keyword>
<dbReference type="InterPro" id="IPR027417">
    <property type="entry name" value="P-loop_NTPase"/>
</dbReference>
<evidence type="ECO:0000256" key="2">
    <source>
        <dbReference type="ARBA" id="ARBA00006432"/>
    </source>
</evidence>
<dbReference type="PANTHER" id="PTHR22754:SF32">
    <property type="entry name" value="DISCO-INTERACTING PROTEIN 2"/>
    <property type="match status" value="1"/>
</dbReference>
<keyword evidence="8" id="KW-0067">ATP-binding</keyword>
<gene>
    <name evidence="15" type="ORF">DFR29_1123</name>
</gene>
<dbReference type="SUPFAM" id="SSF56801">
    <property type="entry name" value="Acetyl-CoA synthetase-like"/>
    <property type="match status" value="1"/>
</dbReference>
<dbReference type="GO" id="GO:0005524">
    <property type="term" value="F:ATP binding"/>
    <property type="evidence" value="ECO:0007669"/>
    <property type="project" value="UniProtKB-KW"/>
</dbReference>
<comment type="similarity">
    <text evidence="2">Belongs to the ATP-dependent AMP-binding enzyme family.</text>
</comment>
<evidence type="ECO:0000256" key="5">
    <source>
        <dbReference type="ARBA" id="ARBA00022692"/>
    </source>
</evidence>
<evidence type="ECO:0000256" key="9">
    <source>
        <dbReference type="ARBA" id="ARBA00022989"/>
    </source>
</evidence>
<sequence length="1137" mass="124065">MKLLGLLVDKAPNRVFLSIILGVLAGATYALIIPLVLNGLAPEDGSFPTVGSESAFLFGWQISHFKFAASFVLACLLILAARTASQVILTRVSMDATSDLRTTLYRRISNAPIADLERVGMPRLIASITSDVPALIAGARLLPDLLTSCVTLVGMLGYVYYLNSAVFRFVMLCIFFGALTYQAPMLLGRRYLIRARRNLDGLHEAIRGLVHGAKELKLNSDKREDYFHNVIAAHEHAVRDAGKTGNTIIRVTQNYGDLISFFVIGAVSFVFANYHAITPQEMNGVIMVLLYVTGPIAVLLNFVPQLVTARVALRRVNELFGQIKHEPVETQCAARRDWQTLRFDEVCYQYEGRKGDAGFRVGPLNLTVRKGEITFIVGGNGSGKSTLSKLLTLHYSPSAGAIRFDDETVDTHNLAGFRRGIAAIYSDYYLFDRALGLDGRDVQADVDAYLKALELDSKVSFENGRFSTLSLSDGQRRRLALVAAYLEDAELYLFDEWAADQDPSFKLVFYNRILPELKAKGKAVIVISHDDRYFNVADRLIVMSEGRIASDGSAALAVAAPAEPLLLRTGGADYAQPSQLDEAVERTPCFPDIMRERARLQPQRVACRFFSGASLVPQTLTFGELWQQAAALAQVLRTQGLAGQRALLVCKSQQQFVVAFYACLLGGVVAVPSVVPKRRNLLERLQLIADDAQACAVLFDGDEIAEWTAAGEGLLRFDLRQLSQQGVAVAVAAALPPIDEHAPAFLQYTSGSTGDPKGVVVSHGNLVRNCAVIAEAMEISSSSSLFTALPLFHDMGLVGGVLQLMYSGCVAGFLSPAEFVQYPERWLQIIAKFGVNVSGGPNFMFDLAARAIKDSDLDGIDLSGWRVAFCGAEPIRAATIARFSERFASLGFRAEAFYPCYGMAESTLFITGAQAGTPVRISRRDSVDVVGCGAPRLDTTVEIVDPQTLLRLGEGETGEIWVGGGSVAQGYWRRPELSQQTFRAQIADGDGTAYLRTGDLGFLQDGQLYVTGRLKDLIIVNGRKYSPQDIEHECELAHDALRQAGGAAFGVTSGEVERLVVVFELKRDWLRREEEWPSIRSAVRTRISDQFGVPVADVVLIRPGALPRTSSGKVRRSQCSRDYIDGVLDNVASGVSA</sequence>
<dbReference type="InterPro" id="IPR042099">
    <property type="entry name" value="ANL_N_sf"/>
</dbReference>
<dbReference type="SUPFAM" id="SSF52540">
    <property type="entry name" value="P-loop containing nucleoside triphosphate hydrolases"/>
    <property type="match status" value="1"/>
</dbReference>
<keyword evidence="9 12" id="KW-1133">Transmembrane helix</keyword>
<dbReference type="FunFam" id="3.40.50.12780:FF:000013">
    <property type="entry name" value="Long-chain-fatty-acid--AMP ligase FadD32"/>
    <property type="match status" value="1"/>
</dbReference>
<dbReference type="GO" id="GO:0006633">
    <property type="term" value="P:fatty acid biosynthetic process"/>
    <property type="evidence" value="ECO:0007669"/>
    <property type="project" value="TreeGrafter"/>
</dbReference>
<dbReference type="Proteomes" id="UP000295293">
    <property type="component" value="Unassembled WGS sequence"/>
</dbReference>
<dbReference type="GO" id="GO:0016874">
    <property type="term" value="F:ligase activity"/>
    <property type="evidence" value="ECO:0007669"/>
    <property type="project" value="UniProtKB-KW"/>
</dbReference>
<dbReference type="OrthoDB" id="9760776at2"/>
<dbReference type="SMART" id="SM00382">
    <property type="entry name" value="AAA"/>
    <property type="match status" value="1"/>
</dbReference>
<organism evidence="15 16">
    <name type="scientific">Tahibacter aquaticus</name>
    <dbReference type="NCBI Taxonomy" id="520092"/>
    <lineage>
        <taxon>Bacteria</taxon>
        <taxon>Pseudomonadati</taxon>
        <taxon>Pseudomonadota</taxon>
        <taxon>Gammaproteobacteria</taxon>
        <taxon>Lysobacterales</taxon>
        <taxon>Rhodanobacteraceae</taxon>
        <taxon>Tahibacter</taxon>
    </lineage>
</organism>
<dbReference type="NCBIfam" id="TIGR01194">
    <property type="entry name" value="cyc_pep_trnsptr"/>
    <property type="match status" value="1"/>
</dbReference>
<keyword evidence="5 12" id="KW-0812">Transmembrane</keyword>
<proteinExistence type="inferred from homology"/>
<keyword evidence="16" id="KW-1185">Reference proteome</keyword>
<feature type="transmembrane region" description="Helical" evidence="12">
    <location>
        <begin position="283"/>
        <end position="303"/>
    </location>
</feature>
<dbReference type="Gene3D" id="3.30.300.30">
    <property type="match status" value="1"/>
</dbReference>
<evidence type="ECO:0000259" key="14">
    <source>
        <dbReference type="PROSITE" id="PS50929"/>
    </source>
</evidence>
<feature type="domain" description="ABC transmembrane type-1" evidence="14">
    <location>
        <begin position="15"/>
        <end position="308"/>
    </location>
</feature>
<evidence type="ECO:0000256" key="6">
    <source>
        <dbReference type="ARBA" id="ARBA00022741"/>
    </source>
</evidence>
<dbReference type="SUPFAM" id="SSF90123">
    <property type="entry name" value="ABC transporter transmembrane region"/>
    <property type="match status" value="1"/>
</dbReference>
<evidence type="ECO:0000313" key="15">
    <source>
        <dbReference type="EMBL" id="TDR40689.1"/>
    </source>
</evidence>
<protein>
    <submittedName>
        <fullName evidence="15">Cyclic peptide transporter</fullName>
    </submittedName>
</protein>
<dbReference type="InterPro" id="IPR015856">
    <property type="entry name" value="ABC_transpr_CbiO/EcfA_su"/>
</dbReference>
<reference evidence="15 16" key="1">
    <citation type="submission" date="2019-03" db="EMBL/GenBank/DDBJ databases">
        <title>Genomic Encyclopedia of Type Strains, Phase IV (KMG-IV): sequencing the most valuable type-strain genomes for metagenomic binning, comparative biology and taxonomic classification.</title>
        <authorList>
            <person name="Goeker M."/>
        </authorList>
    </citation>
    <scope>NUCLEOTIDE SEQUENCE [LARGE SCALE GENOMIC DNA]</scope>
    <source>
        <strain evidence="15 16">DSM 21667</strain>
    </source>
</reference>
<evidence type="ECO:0000256" key="12">
    <source>
        <dbReference type="SAM" id="Phobius"/>
    </source>
</evidence>
<evidence type="ECO:0000256" key="1">
    <source>
        <dbReference type="ARBA" id="ARBA00004651"/>
    </source>
</evidence>
<feature type="transmembrane region" description="Helical" evidence="12">
    <location>
        <begin position="15"/>
        <end position="37"/>
    </location>
</feature>
<keyword evidence="10" id="KW-0443">Lipid metabolism</keyword>
<dbReference type="RefSeq" id="WP_133820064.1">
    <property type="nucleotide sequence ID" value="NZ_SNZH01000012.1"/>
</dbReference>
<dbReference type="GO" id="GO:1904680">
    <property type="term" value="F:peptide transmembrane transporter activity"/>
    <property type="evidence" value="ECO:0007669"/>
    <property type="project" value="InterPro"/>
</dbReference>